<dbReference type="RefSeq" id="WP_137813748.1">
    <property type="nucleotide sequence ID" value="NZ_BJFL01000008.1"/>
</dbReference>
<protein>
    <submittedName>
        <fullName evidence="1">Uncharacterized protein</fullName>
    </submittedName>
</protein>
<accession>A0A4D4J207</accession>
<gene>
    <name evidence="1" type="ORF">GTS_22880</name>
</gene>
<organism evidence="1 2">
    <name type="scientific">Gandjariella thermophila</name>
    <dbReference type="NCBI Taxonomy" id="1931992"/>
    <lineage>
        <taxon>Bacteria</taxon>
        <taxon>Bacillati</taxon>
        <taxon>Actinomycetota</taxon>
        <taxon>Actinomycetes</taxon>
        <taxon>Pseudonocardiales</taxon>
        <taxon>Pseudonocardiaceae</taxon>
        <taxon>Gandjariella</taxon>
    </lineage>
</organism>
<dbReference type="AlphaFoldDB" id="A0A4D4J207"/>
<dbReference type="EMBL" id="BJFL01000008">
    <property type="protein sequence ID" value="GDY30655.1"/>
    <property type="molecule type" value="Genomic_DNA"/>
</dbReference>
<name>A0A4D4J207_9PSEU</name>
<reference evidence="2" key="1">
    <citation type="submission" date="2019-04" db="EMBL/GenBank/DDBJ databases">
        <title>Draft genome sequence of Pseudonocardiaceae bacterium SL3-2-4.</title>
        <authorList>
            <person name="Ningsih F."/>
            <person name="Yokota A."/>
            <person name="Sakai Y."/>
            <person name="Nanatani K."/>
            <person name="Yabe S."/>
            <person name="Oetari A."/>
            <person name="Sjamsuridzal W."/>
        </authorList>
    </citation>
    <scope>NUCLEOTIDE SEQUENCE [LARGE SCALE GENOMIC DNA]</scope>
    <source>
        <strain evidence="2">SL3-2-4</strain>
    </source>
</reference>
<evidence type="ECO:0000313" key="2">
    <source>
        <dbReference type="Proteomes" id="UP000298860"/>
    </source>
</evidence>
<dbReference type="Proteomes" id="UP000298860">
    <property type="component" value="Unassembled WGS sequence"/>
</dbReference>
<comment type="caution">
    <text evidence="1">The sequence shown here is derived from an EMBL/GenBank/DDBJ whole genome shotgun (WGS) entry which is preliminary data.</text>
</comment>
<sequence>MSGELALKRVRLAAEWETSPLWIIYERRGELDTHNCPLDQVGDYMDLSPSLLRELDSWDAEFQATYRADDPQKSGFSSDQDKARWVQQGRALAPELAKQVAASVSVVYQTITLKLVP</sequence>
<proteinExistence type="predicted"/>
<evidence type="ECO:0000313" key="1">
    <source>
        <dbReference type="EMBL" id="GDY30655.1"/>
    </source>
</evidence>
<keyword evidence="2" id="KW-1185">Reference proteome</keyword>
<dbReference type="OrthoDB" id="3556400at2"/>